<sequence length="75" mass="8390">MYAEARRALRGSGLPQSAPSVAVLAGTAAWFHDYDAAVTSCIERRALREGRLIHDRRITASYRPLVYLATWLVIM</sequence>
<protein>
    <submittedName>
        <fullName evidence="1">Uncharacterized protein</fullName>
    </submittedName>
</protein>
<dbReference type="Proteomes" id="UP000729402">
    <property type="component" value="Unassembled WGS sequence"/>
</dbReference>
<name>A0A8J5WT95_ZIZPA</name>
<reference evidence="1" key="1">
    <citation type="journal article" date="2021" name="bioRxiv">
        <title>Whole Genome Assembly and Annotation of Northern Wild Rice, Zizania palustris L., Supports a Whole Genome Duplication in the Zizania Genus.</title>
        <authorList>
            <person name="Haas M."/>
            <person name="Kono T."/>
            <person name="Macchietto M."/>
            <person name="Millas R."/>
            <person name="McGilp L."/>
            <person name="Shao M."/>
            <person name="Duquette J."/>
            <person name="Hirsch C.N."/>
            <person name="Kimball J."/>
        </authorList>
    </citation>
    <scope>NUCLEOTIDE SEQUENCE</scope>
    <source>
        <tissue evidence="1">Fresh leaf tissue</tissue>
    </source>
</reference>
<gene>
    <name evidence="1" type="ORF">GUJ93_ZPchr0012g18858</name>
</gene>
<dbReference type="EMBL" id="JAAALK010000080">
    <property type="protein sequence ID" value="KAG8094806.1"/>
    <property type="molecule type" value="Genomic_DNA"/>
</dbReference>
<dbReference type="AlphaFoldDB" id="A0A8J5WT95"/>
<proteinExistence type="predicted"/>
<keyword evidence="2" id="KW-1185">Reference proteome</keyword>
<evidence type="ECO:0000313" key="2">
    <source>
        <dbReference type="Proteomes" id="UP000729402"/>
    </source>
</evidence>
<accession>A0A8J5WT95</accession>
<comment type="caution">
    <text evidence="1">The sequence shown here is derived from an EMBL/GenBank/DDBJ whole genome shotgun (WGS) entry which is preliminary data.</text>
</comment>
<evidence type="ECO:0000313" key="1">
    <source>
        <dbReference type="EMBL" id="KAG8094806.1"/>
    </source>
</evidence>
<reference evidence="1" key="2">
    <citation type="submission" date="2021-02" db="EMBL/GenBank/DDBJ databases">
        <authorList>
            <person name="Kimball J.A."/>
            <person name="Haas M.W."/>
            <person name="Macchietto M."/>
            <person name="Kono T."/>
            <person name="Duquette J."/>
            <person name="Shao M."/>
        </authorList>
    </citation>
    <scope>NUCLEOTIDE SEQUENCE</scope>
    <source>
        <tissue evidence="1">Fresh leaf tissue</tissue>
    </source>
</reference>
<organism evidence="1 2">
    <name type="scientific">Zizania palustris</name>
    <name type="common">Northern wild rice</name>
    <dbReference type="NCBI Taxonomy" id="103762"/>
    <lineage>
        <taxon>Eukaryota</taxon>
        <taxon>Viridiplantae</taxon>
        <taxon>Streptophyta</taxon>
        <taxon>Embryophyta</taxon>
        <taxon>Tracheophyta</taxon>
        <taxon>Spermatophyta</taxon>
        <taxon>Magnoliopsida</taxon>
        <taxon>Liliopsida</taxon>
        <taxon>Poales</taxon>
        <taxon>Poaceae</taxon>
        <taxon>BOP clade</taxon>
        <taxon>Oryzoideae</taxon>
        <taxon>Oryzeae</taxon>
        <taxon>Zizaniinae</taxon>
        <taxon>Zizania</taxon>
    </lineage>
</organism>